<feature type="domain" description="Major facilitator superfamily (MFS) profile" evidence="9">
    <location>
        <begin position="27"/>
        <end position="462"/>
    </location>
</feature>
<dbReference type="SUPFAM" id="SSF103473">
    <property type="entry name" value="MFS general substrate transporter"/>
    <property type="match status" value="1"/>
</dbReference>
<dbReference type="HOGENOM" id="CLU_001265_30_1_1"/>
<dbReference type="Pfam" id="PF00083">
    <property type="entry name" value="Sugar_tr"/>
    <property type="match status" value="1"/>
</dbReference>
<evidence type="ECO:0000259" key="9">
    <source>
        <dbReference type="PROSITE" id="PS50850"/>
    </source>
</evidence>
<feature type="transmembrane region" description="Helical" evidence="8">
    <location>
        <begin position="406"/>
        <end position="428"/>
    </location>
</feature>
<dbReference type="InterPro" id="IPR005828">
    <property type="entry name" value="MFS_sugar_transport-like"/>
</dbReference>
<keyword evidence="4 8" id="KW-0812">Transmembrane</keyword>
<dbReference type="PANTHER" id="PTHR48022">
    <property type="entry name" value="PLASTIDIC GLUCOSE TRANSPORTER 4"/>
    <property type="match status" value="1"/>
</dbReference>
<feature type="transmembrane region" description="Helical" evidence="8">
    <location>
        <begin position="192"/>
        <end position="209"/>
    </location>
</feature>
<dbReference type="PROSITE" id="PS50850">
    <property type="entry name" value="MFS"/>
    <property type="match status" value="1"/>
</dbReference>
<dbReference type="InterPro" id="IPR050360">
    <property type="entry name" value="MFS_Sugar_Transporters"/>
</dbReference>
<keyword evidence="11" id="KW-1185">Reference proteome</keyword>
<sequence>MSEAESTPVERRGLGFHLKHNKRLLLTVLALASPVFTYGYDGIIIGGTLAAPAFVKQFSHGKRLTSTDVSIIVAVPNGGSVIGSLIVAYGGDLLGRRKTLLVGCLINLIGAAMQTASSDLGLLTAGRVFSNAAAYVFLGMTVTFLNEVAPASLRGIIGGLTIFSINVGVVLGSGISLATWDIPNSGAWRLPLGLQLIWPLLIAIFVFFVRESPTSYIIKGDDEQALVSLRKIRKGYSEEELEEEMTSLKLQDSIRQAEKEVGWIELFRGVNLRRTLLSAFMANVTTLSGVIYASNYATIFLRQIGSTNPFVLVLGLGLLAFGGSGAGLALIHLLDRRRLALSVFSAIFVIDLVIGVMGCLDTTATYKIKTIAAFSLMYGFFYAAGFGPLVYTSTAEIPNARLRNKTAAFTFITNVANSTVCLFVFPYITSDPGNLGAKVYLLFAGCMFLVIAITWLFFPEVKGRTPAEVDEMFNMKLPARKFKGTWIGLPLSGSRSFHSLAGSYGRVLMPVLGYTCAVAPKSIHQQLKDERHIEQVEVSKTGD</sequence>
<dbReference type="VEuPathDB" id="FungiDB:PV08_00796"/>
<keyword evidence="6 8" id="KW-0472">Membrane</keyword>
<feature type="transmembrane region" description="Helical" evidence="8">
    <location>
        <begin position="440"/>
        <end position="458"/>
    </location>
</feature>
<feature type="transmembrane region" description="Helical" evidence="8">
    <location>
        <begin position="100"/>
        <end position="116"/>
    </location>
</feature>
<evidence type="ECO:0000313" key="11">
    <source>
        <dbReference type="Proteomes" id="UP000053328"/>
    </source>
</evidence>
<dbReference type="NCBIfam" id="TIGR00879">
    <property type="entry name" value="SP"/>
    <property type="match status" value="1"/>
</dbReference>
<dbReference type="InterPro" id="IPR036259">
    <property type="entry name" value="MFS_trans_sf"/>
</dbReference>
<feature type="transmembrane region" description="Helical" evidence="8">
    <location>
        <begin position="370"/>
        <end position="394"/>
    </location>
</feature>
<dbReference type="AlphaFoldDB" id="A0A0D1YY59"/>
<dbReference type="InterPro" id="IPR003663">
    <property type="entry name" value="Sugar/inositol_transpt"/>
</dbReference>
<dbReference type="Gene3D" id="1.20.1250.20">
    <property type="entry name" value="MFS general substrate transporter like domains"/>
    <property type="match status" value="1"/>
</dbReference>
<dbReference type="EMBL" id="KN847492">
    <property type="protein sequence ID" value="KIW20221.1"/>
    <property type="molecule type" value="Genomic_DNA"/>
</dbReference>
<reference evidence="10 11" key="1">
    <citation type="submission" date="2015-01" db="EMBL/GenBank/DDBJ databases">
        <title>The Genome Sequence of Exophiala spinifera CBS89968.</title>
        <authorList>
            <consortium name="The Broad Institute Genomics Platform"/>
            <person name="Cuomo C."/>
            <person name="de Hoog S."/>
            <person name="Gorbushina A."/>
            <person name="Stielow B."/>
            <person name="Teixiera M."/>
            <person name="Abouelleil A."/>
            <person name="Chapman S.B."/>
            <person name="Priest M."/>
            <person name="Young S.K."/>
            <person name="Wortman J."/>
            <person name="Nusbaum C."/>
            <person name="Birren B."/>
        </authorList>
    </citation>
    <scope>NUCLEOTIDE SEQUENCE [LARGE SCALE GENOMIC DNA]</scope>
    <source>
        <strain evidence="10 11">CBS 89968</strain>
    </source>
</reference>
<accession>A0A0D1YY59</accession>
<gene>
    <name evidence="10" type="ORF">PV08_00796</name>
</gene>
<feature type="transmembrane region" description="Helical" evidence="8">
    <location>
        <begin position="69"/>
        <end position="88"/>
    </location>
</feature>
<feature type="transmembrane region" description="Helical" evidence="8">
    <location>
        <begin position="24"/>
        <end position="49"/>
    </location>
</feature>
<dbReference type="GO" id="GO:0005351">
    <property type="term" value="F:carbohydrate:proton symporter activity"/>
    <property type="evidence" value="ECO:0007669"/>
    <property type="project" value="TreeGrafter"/>
</dbReference>
<comment type="subcellular location">
    <subcellularLocation>
        <location evidence="1">Membrane</location>
        <topology evidence="1">Multi-pass membrane protein</topology>
    </subcellularLocation>
</comment>
<dbReference type="GO" id="GO:0016020">
    <property type="term" value="C:membrane"/>
    <property type="evidence" value="ECO:0007669"/>
    <property type="project" value="UniProtKB-SubCell"/>
</dbReference>
<protein>
    <recommendedName>
        <fullName evidence="9">Major facilitator superfamily (MFS) profile domain-containing protein</fullName>
    </recommendedName>
</protein>
<evidence type="ECO:0000256" key="3">
    <source>
        <dbReference type="ARBA" id="ARBA00022448"/>
    </source>
</evidence>
<evidence type="ECO:0000256" key="5">
    <source>
        <dbReference type="ARBA" id="ARBA00022989"/>
    </source>
</evidence>
<feature type="transmembrane region" description="Helical" evidence="8">
    <location>
        <begin position="276"/>
        <end position="298"/>
    </location>
</feature>
<dbReference type="OrthoDB" id="6612291at2759"/>
<name>A0A0D1YY59_9EURO</name>
<keyword evidence="5 8" id="KW-1133">Transmembrane helix</keyword>
<dbReference type="RefSeq" id="XP_016240437.1">
    <property type="nucleotide sequence ID" value="XM_016375161.1"/>
</dbReference>
<dbReference type="PANTHER" id="PTHR48022:SF27">
    <property type="entry name" value="MAJOR FACILITATOR SUPERFAMILY (MFS) PROFILE DOMAIN-CONTAINING PROTEIN"/>
    <property type="match status" value="1"/>
</dbReference>
<evidence type="ECO:0000256" key="6">
    <source>
        <dbReference type="ARBA" id="ARBA00023136"/>
    </source>
</evidence>
<evidence type="ECO:0000256" key="1">
    <source>
        <dbReference type="ARBA" id="ARBA00004141"/>
    </source>
</evidence>
<feature type="transmembrane region" description="Helical" evidence="8">
    <location>
        <begin position="339"/>
        <end position="358"/>
    </location>
</feature>
<dbReference type="STRING" id="91928.A0A0D1YY59"/>
<feature type="transmembrane region" description="Helical" evidence="8">
    <location>
        <begin position="128"/>
        <end position="145"/>
    </location>
</feature>
<dbReference type="GeneID" id="27327879"/>
<evidence type="ECO:0000256" key="2">
    <source>
        <dbReference type="ARBA" id="ARBA00010992"/>
    </source>
</evidence>
<feature type="transmembrane region" description="Helical" evidence="8">
    <location>
        <begin position="310"/>
        <end position="332"/>
    </location>
</feature>
<comment type="similarity">
    <text evidence="2 7">Belongs to the major facilitator superfamily. Sugar transporter (TC 2.A.1.1) family.</text>
</comment>
<evidence type="ECO:0000256" key="4">
    <source>
        <dbReference type="ARBA" id="ARBA00022692"/>
    </source>
</evidence>
<dbReference type="InterPro" id="IPR020846">
    <property type="entry name" value="MFS_dom"/>
</dbReference>
<evidence type="ECO:0000313" key="10">
    <source>
        <dbReference type="EMBL" id="KIW20221.1"/>
    </source>
</evidence>
<keyword evidence="3 7" id="KW-0813">Transport</keyword>
<feature type="transmembrane region" description="Helical" evidence="8">
    <location>
        <begin position="157"/>
        <end position="180"/>
    </location>
</feature>
<evidence type="ECO:0000256" key="8">
    <source>
        <dbReference type="SAM" id="Phobius"/>
    </source>
</evidence>
<proteinExistence type="inferred from homology"/>
<evidence type="ECO:0000256" key="7">
    <source>
        <dbReference type="RuleBase" id="RU003346"/>
    </source>
</evidence>
<organism evidence="10 11">
    <name type="scientific">Exophiala spinifera</name>
    <dbReference type="NCBI Taxonomy" id="91928"/>
    <lineage>
        <taxon>Eukaryota</taxon>
        <taxon>Fungi</taxon>
        <taxon>Dikarya</taxon>
        <taxon>Ascomycota</taxon>
        <taxon>Pezizomycotina</taxon>
        <taxon>Eurotiomycetes</taxon>
        <taxon>Chaetothyriomycetidae</taxon>
        <taxon>Chaetothyriales</taxon>
        <taxon>Herpotrichiellaceae</taxon>
        <taxon>Exophiala</taxon>
    </lineage>
</organism>
<dbReference type="Proteomes" id="UP000053328">
    <property type="component" value="Unassembled WGS sequence"/>
</dbReference>